<dbReference type="Proteomes" id="UP001519311">
    <property type="component" value="Unassembled WGS sequence"/>
</dbReference>
<dbReference type="InterPro" id="IPR001031">
    <property type="entry name" value="Thioesterase"/>
</dbReference>
<dbReference type="EMBL" id="JAGINS010000002">
    <property type="protein sequence ID" value="MBP2363974.1"/>
    <property type="molecule type" value="Genomic_DNA"/>
</dbReference>
<sequence>MIDQLLQDLRSNNVRIWAKEGRLHFDAPKDAMTPEVLALLRGNKEGLLRRLEEGTGQRPAVWEEMPGGEREPGGGVRLKRLTAATDGLVVFVLPPAGAGPSLFHTWAADAPEGVEVVVVHAPGREDRIDEPPYRRVAPLADAIAAAVDAYGDRPFVVLGHSAGALIAHQVLMRVRSGRARLLVTAASTPPDRVVGDIAAMSDDDLLAAMAAWGGTPDQVLEDPLSRGEFLPCLRADLEVVESCARAEGDIEPVDVPVLALVGAEDTFAPLSESLRWARWSTAGFQAYVVPGGHFFPATEGAEILALIRRHVDGPVPGGI</sequence>
<protein>
    <submittedName>
        <fullName evidence="4">Surfactin synthase thioesterase subunit</fullName>
    </submittedName>
</protein>
<organism evidence="4 5">
    <name type="scientific">Streptomyces clavifer</name>
    <dbReference type="NCBI Taxonomy" id="68188"/>
    <lineage>
        <taxon>Bacteria</taxon>
        <taxon>Bacillati</taxon>
        <taxon>Actinomycetota</taxon>
        <taxon>Actinomycetes</taxon>
        <taxon>Kitasatosporales</taxon>
        <taxon>Streptomycetaceae</taxon>
        <taxon>Streptomyces</taxon>
    </lineage>
</organism>
<comment type="similarity">
    <text evidence="1">Belongs to the thioesterase family.</text>
</comment>
<evidence type="ECO:0000259" key="3">
    <source>
        <dbReference type="Pfam" id="PF18563"/>
    </source>
</evidence>
<gene>
    <name evidence="4" type="ORF">JOF59_006466</name>
</gene>
<keyword evidence="5" id="KW-1185">Reference proteome</keyword>
<evidence type="ECO:0000256" key="1">
    <source>
        <dbReference type="ARBA" id="ARBA00007169"/>
    </source>
</evidence>
<name>A0ABS4VJ70_9ACTN</name>
<feature type="domain" description="TubC N-terminal docking" evidence="3">
    <location>
        <begin position="2"/>
        <end position="53"/>
    </location>
</feature>
<evidence type="ECO:0000313" key="5">
    <source>
        <dbReference type="Proteomes" id="UP001519311"/>
    </source>
</evidence>
<dbReference type="Pfam" id="PF18563">
    <property type="entry name" value="TubC_N"/>
    <property type="match status" value="1"/>
</dbReference>
<evidence type="ECO:0000259" key="2">
    <source>
        <dbReference type="Pfam" id="PF00975"/>
    </source>
</evidence>
<dbReference type="InterPro" id="IPR044894">
    <property type="entry name" value="TubC_N_sf"/>
</dbReference>
<accession>A0ABS4VJ70</accession>
<dbReference type="Pfam" id="PF00975">
    <property type="entry name" value="Thioesterase"/>
    <property type="match status" value="1"/>
</dbReference>
<dbReference type="InterPro" id="IPR029058">
    <property type="entry name" value="AB_hydrolase_fold"/>
</dbReference>
<dbReference type="InterPro" id="IPR041464">
    <property type="entry name" value="TubC_N"/>
</dbReference>
<proteinExistence type="inferred from homology"/>
<dbReference type="RefSeq" id="WP_209471683.1">
    <property type="nucleotide sequence ID" value="NZ_BMWJ01000007.1"/>
</dbReference>
<dbReference type="SUPFAM" id="SSF53474">
    <property type="entry name" value="alpha/beta-Hydrolases"/>
    <property type="match status" value="1"/>
</dbReference>
<dbReference type="Gene3D" id="3.40.50.1820">
    <property type="entry name" value="alpha/beta hydrolase"/>
    <property type="match status" value="1"/>
</dbReference>
<evidence type="ECO:0000313" key="4">
    <source>
        <dbReference type="EMBL" id="MBP2363974.1"/>
    </source>
</evidence>
<feature type="domain" description="Thioesterase" evidence="2">
    <location>
        <begin position="90"/>
        <end position="305"/>
    </location>
</feature>
<dbReference type="Gene3D" id="1.10.10.1830">
    <property type="entry name" value="Non-ribosomal peptide synthase, adenylation domain"/>
    <property type="match status" value="1"/>
</dbReference>
<dbReference type="PANTHER" id="PTHR11487">
    <property type="entry name" value="THIOESTERASE"/>
    <property type="match status" value="1"/>
</dbReference>
<dbReference type="InterPro" id="IPR012223">
    <property type="entry name" value="TEII"/>
</dbReference>
<reference evidence="4 5" key="1">
    <citation type="submission" date="2021-03" db="EMBL/GenBank/DDBJ databases">
        <title>Sequencing the genomes of 1000 actinobacteria strains.</title>
        <authorList>
            <person name="Klenk H.-P."/>
        </authorList>
    </citation>
    <scope>NUCLEOTIDE SEQUENCE [LARGE SCALE GENOMIC DNA]</scope>
    <source>
        <strain evidence="4 5">DSM 40843</strain>
    </source>
</reference>
<comment type="caution">
    <text evidence="4">The sequence shown here is derived from an EMBL/GenBank/DDBJ whole genome shotgun (WGS) entry which is preliminary data.</text>
</comment>
<dbReference type="PANTHER" id="PTHR11487:SF0">
    <property type="entry name" value="S-ACYL FATTY ACID SYNTHASE THIOESTERASE, MEDIUM CHAIN"/>
    <property type="match status" value="1"/>
</dbReference>